<organism evidence="7 8">
    <name type="scientific">Pisum sativum</name>
    <name type="common">Garden pea</name>
    <name type="synonym">Lathyrus oleraceus</name>
    <dbReference type="NCBI Taxonomy" id="3888"/>
    <lineage>
        <taxon>Eukaryota</taxon>
        <taxon>Viridiplantae</taxon>
        <taxon>Streptophyta</taxon>
        <taxon>Embryophyta</taxon>
        <taxon>Tracheophyta</taxon>
        <taxon>Spermatophyta</taxon>
        <taxon>Magnoliopsida</taxon>
        <taxon>eudicotyledons</taxon>
        <taxon>Gunneridae</taxon>
        <taxon>Pentapetalae</taxon>
        <taxon>rosids</taxon>
        <taxon>fabids</taxon>
        <taxon>Fabales</taxon>
        <taxon>Fabaceae</taxon>
        <taxon>Papilionoideae</taxon>
        <taxon>50 kb inversion clade</taxon>
        <taxon>NPAAA clade</taxon>
        <taxon>Hologalegina</taxon>
        <taxon>IRL clade</taxon>
        <taxon>Fabeae</taxon>
        <taxon>Lathyrus</taxon>
    </lineage>
</organism>
<dbReference type="Proteomes" id="UP001058974">
    <property type="component" value="Chromosome 7"/>
</dbReference>
<comment type="caution">
    <text evidence="7">The sequence shown here is derived from an EMBL/GenBank/DDBJ whole genome shotgun (WGS) entry which is preliminary data.</text>
</comment>
<feature type="compositionally biased region" description="Polar residues" evidence="4">
    <location>
        <begin position="225"/>
        <end position="236"/>
    </location>
</feature>
<evidence type="ECO:0000313" key="8">
    <source>
        <dbReference type="Proteomes" id="UP001058974"/>
    </source>
</evidence>
<dbReference type="PANTHER" id="PTHR34373">
    <property type="entry name" value="SHUGOSHIN 2"/>
    <property type="match status" value="1"/>
</dbReference>
<dbReference type="GO" id="GO:0045144">
    <property type="term" value="P:meiotic sister chromatid segregation"/>
    <property type="evidence" value="ECO:0007669"/>
    <property type="project" value="InterPro"/>
</dbReference>
<dbReference type="GO" id="GO:0034090">
    <property type="term" value="P:maintenance of meiotic sister chromatid cohesion"/>
    <property type="evidence" value="ECO:0007669"/>
    <property type="project" value="InterPro"/>
</dbReference>
<feature type="region of interest" description="Disordered" evidence="4">
    <location>
        <begin position="286"/>
        <end position="318"/>
    </location>
</feature>
<feature type="chain" id="PRO_5038735331" description="Shugoshin C-terminal domain-containing protein" evidence="5">
    <location>
        <begin position="22"/>
        <end position="334"/>
    </location>
</feature>
<feature type="signal peptide" evidence="5">
    <location>
        <begin position="1"/>
        <end position="21"/>
    </location>
</feature>
<proteinExistence type="inferred from homology"/>
<dbReference type="GO" id="GO:0000775">
    <property type="term" value="C:chromosome, centromeric region"/>
    <property type="evidence" value="ECO:0007669"/>
    <property type="project" value="InterPro"/>
</dbReference>
<protein>
    <recommendedName>
        <fullName evidence="6">Shugoshin C-terminal domain-containing protein</fullName>
    </recommendedName>
</protein>
<dbReference type="InterPro" id="IPR011515">
    <property type="entry name" value="Shugoshin_C"/>
</dbReference>
<reference evidence="7 8" key="1">
    <citation type="journal article" date="2022" name="Nat. Genet.">
        <title>Improved pea reference genome and pan-genome highlight genomic features and evolutionary characteristics.</title>
        <authorList>
            <person name="Yang T."/>
            <person name="Liu R."/>
            <person name="Luo Y."/>
            <person name="Hu S."/>
            <person name="Wang D."/>
            <person name="Wang C."/>
            <person name="Pandey M.K."/>
            <person name="Ge S."/>
            <person name="Xu Q."/>
            <person name="Li N."/>
            <person name="Li G."/>
            <person name="Huang Y."/>
            <person name="Saxena R.K."/>
            <person name="Ji Y."/>
            <person name="Li M."/>
            <person name="Yan X."/>
            <person name="He Y."/>
            <person name="Liu Y."/>
            <person name="Wang X."/>
            <person name="Xiang C."/>
            <person name="Varshney R.K."/>
            <person name="Ding H."/>
            <person name="Gao S."/>
            <person name="Zong X."/>
        </authorList>
    </citation>
    <scope>NUCLEOTIDE SEQUENCE [LARGE SCALE GENOMIC DNA]</scope>
    <source>
        <strain evidence="7 8">cv. Zhongwan 6</strain>
    </source>
</reference>
<evidence type="ECO:0000256" key="2">
    <source>
        <dbReference type="ARBA" id="ARBA00022829"/>
    </source>
</evidence>
<sequence>SIPFLFFSFLFPCFFHTHSIASYVLFIQHQNRSKSFPFRTLCNNCINMQTENHKMPKKSIGNLMRRRLSDITNSSHSQQENNNHSLTLDNNCIQQLLKERANLINLLAERNKMIERSGAELQRLRSDMKKLQMQNWNLAQSNSLMLAELNLGRDKIKTLQHEIFWRAALINGKTFEIQEKEEIDSEKNDSLSHLQEGDEKEALQSPRTSNDEKQCCLNRRRIRSKSTGSSTVATKNTSKEKVKDRRRRLRRHSATSKVHEHEPLENLFEIEDAQYAITQSGSNKLSTSAVKTERRVSSDLRKEAPRHSFGRPLRRAAEKVPSYKEIPLNVKMRR</sequence>
<feature type="compositionally biased region" description="Basic residues" evidence="4">
    <location>
        <begin position="244"/>
        <end position="254"/>
    </location>
</feature>
<evidence type="ECO:0000256" key="1">
    <source>
        <dbReference type="ARBA" id="ARBA00010845"/>
    </source>
</evidence>
<keyword evidence="5" id="KW-0732">Signal</keyword>
<keyword evidence="3" id="KW-0175">Coiled coil</keyword>
<feature type="region of interest" description="Disordered" evidence="4">
    <location>
        <begin position="181"/>
        <end position="259"/>
    </location>
</feature>
<accession>A0A9D4ZYC2</accession>
<keyword evidence="8" id="KW-1185">Reference proteome</keyword>
<dbReference type="GO" id="GO:0005634">
    <property type="term" value="C:nucleus"/>
    <property type="evidence" value="ECO:0007669"/>
    <property type="project" value="InterPro"/>
</dbReference>
<comment type="similarity">
    <text evidence="1">Belongs to the shugoshin family.</text>
</comment>
<dbReference type="Pfam" id="PF07557">
    <property type="entry name" value="Shugoshin_C"/>
    <property type="match status" value="1"/>
</dbReference>
<keyword evidence="2" id="KW-0159">Chromosome partition</keyword>
<evidence type="ECO:0000256" key="4">
    <source>
        <dbReference type="SAM" id="MobiDB-lite"/>
    </source>
</evidence>
<feature type="non-terminal residue" evidence="7">
    <location>
        <position position="1"/>
    </location>
</feature>
<feature type="compositionally biased region" description="Basic and acidic residues" evidence="4">
    <location>
        <begin position="181"/>
        <end position="202"/>
    </location>
</feature>
<gene>
    <name evidence="7" type="ORF">KIW84_074590</name>
</gene>
<feature type="domain" description="Shugoshin C-terminal" evidence="6">
    <location>
        <begin position="310"/>
        <end position="334"/>
    </location>
</feature>
<feature type="non-terminal residue" evidence="7">
    <location>
        <position position="334"/>
    </location>
</feature>
<evidence type="ECO:0000256" key="3">
    <source>
        <dbReference type="SAM" id="Coils"/>
    </source>
</evidence>
<dbReference type="AlphaFoldDB" id="A0A9D4ZYC2"/>
<feature type="coiled-coil region" evidence="3">
    <location>
        <begin position="114"/>
        <end position="141"/>
    </location>
</feature>
<evidence type="ECO:0000259" key="6">
    <source>
        <dbReference type="Pfam" id="PF07557"/>
    </source>
</evidence>
<dbReference type="Gramene" id="Psat07G0459000-T1">
    <property type="protein sequence ID" value="KAI5388986.1"/>
    <property type="gene ID" value="KIW84_074590"/>
</dbReference>
<evidence type="ECO:0000256" key="5">
    <source>
        <dbReference type="SAM" id="SignalP"/>
    </source>
</evidence>
<feature type="compositionally biased region" description="Basic and acidic residues" evidence="4">
    <location>
        <begin position="291"/>
        <end position="306"/>
    </location>
</feature>
<dbReference type="EMBL" id="JAMSHJ010000007">
    <property type="protein sequence ID" value="KAI5388986.1"/>
    <property type="molecule type" value="Genomic_DNA"/>
</dbReference>
<name>A0A9D4ZYC2_PEA</name>
<dbReference type="InterPro" id="IPR044693">
    <property type="entry name" value="SGO_plant"/>
</dbReference>
<dbReference type="PANTHER" id="PTHR34373:SF8">
    <property type="entry name" value="SHUGOSHIN"/>
    <property type="match status" value="1"/>
</dbReference>
<evidence type="ECO:0000313" key="7">
    <source>
        <dbReference type="EMBL" id="KAI5388986.1"/>
    </source>
</evidence>